<keyword evidence="1" id="KW-0732">Signal</keyword>
<evidence type="ECO:0000313" key="2">
    <source>
        <dbReference type="EMBL" id="CCD64749.1"/>
    </source>
</evidence>
<sequence>MNTFVFLPLAFFVLLESFEAQEPPGPTARLNMLDNYMKRLNLTDIHFSDPGGIVKVDTVVNKYQPLTEEEIIRKMKKTVNDTAYDIANGKDPDLIEKLDKKTVQLPKPIRSRPQF</sequence>
<dbReference type="GeneID" id="184788"/>
<dbReference type="InParanoid" id="Q95Q58"/>
<dbReference type="Bgee" id="WBGene00017679">
    <property type="expression patterns" value="Expressed in adult organism and 1 other cell type or tissue"/>
</dbReference>
<reference evidence="2 3" key="1">
    <citation type="journal article" date="1998" name="Science">
        <title>Genome sequence of the nematode C. elegans: a platform for investigating biology.</title>
        <authorList>
            <consortium name="The C. elegans sequencing consortium"/>
            <person name="Sulson J.E."/>
            <person name="Waterston R."/>
        </authorList>
    </citation>
    <scope>NUCLEOTIDE SEQUENCE [LARGE SCALE GENOMIC DNA]</scope>
    <source>
        <strain evidence="2 3">Bristol N2</strain>
    </source>
</reference>
<dbReference type="OMA" id="HEMVNEK"/>
<evidence type="ECO:0000313" key="3">
    <source>
        <dbReference type="Proteomes" id="UP000001940"/>
    </source>
</evidence>
<gene>
    <name evidence="2" type="ORF">CELE_F21F8.5</name>
    <name evidence="2 4" type="ORF">F21F8.5</name>
</gene>
<dbReference type="EMBL" id="BX284605">
    <property type="protein sequence ID" value="CCD64749.1"/>
    <property type="molecule type" value="Genomic_DNA"/>
</dbReference>
<feature type="chain" id="PRO_5004321259" evidence="1">
    <location>
        <begin position="21"/>
        <end position="115"/>
    </location>
</feature>
<protein>
    <submittedName>
        <fullName evidence="2">Uncharacterized protein</fullName>
    </submittedName>
</protein>
<accession>Q95Q58</accession>
<dbReference type="PaxDb" id="6239-F21F8.5"/>
<dbReference type="AGR" id="WB:WBGene00017679"/>
<dbReference type="SMR" id="Q95Q58"/>
<dbReference type="WormBase" id="F21F8.5">
    <property type="protein sequence ID" value="CE19404"/>
    <property type="gene ID" value="WBGene00017679"/>
</dbReference>
<feature type="signal peptide" evidence="1">
    <location>
        <begin position="1"/>
        <end position="20"/>
    </location>
</feature>
<dbReference type="UCSC" id="F21F8.5">
    <property type="organism name" value="c. elegans"/>
</dbReference>
<keyword evidence="3" id="KW-1185">Reference proteome</keyword>
<dbReference type="AlphaFoldDB" id="Q95Q58"/>
<evidence type="ECO:0000313" key="4">
    <source>
        <dbReference type="WormBase" id="F21F8.5"/>
    </source>
</evidence>
<dbReference type="FunCoup" id="Q95Q58">
    <property type="interactions" value="171"/>
</dbReference>
<dbReference type="KEGG" id="cel:CELE_F21F8.5"/>
<dbReference type="OrthoDB" id="5811801at2759"/>
<dbReference type="CTD" id="184788"/>
<dbReference type="HOGENOM" id="CLU_169868_0_0_1"/>
<dbReference type="eggNOG" id="ENOG502TJ5C">
    <property type="taxonomic scope" value="Eukaryota"/>
</dbReference>
<evidence type="ECO:0000256" key="1">
    <source>
        <dbReference type="SAM" id="SignalP"/>
    </source>
</evidence>
<name>Q95Q58_CAEEL</name>
<dbReference type="Proteomes" id="UP000001940">
    <property type="component" value="Chromosome V"/>
</dbReference>
<dbReference type="RefSeq" id="NP_505131.1">
    <property type="nucleotide sequence ID" value="NM_072730.1"/>
</dbReference>
<proteinExistence type="predicted"/>
<organism evidence="2 3">
    <name type="scientific">Caenorhabditis elegans</name>
    <dbReference type="NCBI Taxonomy" id="6239"/>
    <lineage>
        <taxon>Eukaryota</taxon>
        <taxon>Metazoa</taxon>
        <taxon>Ecdysozoa</taxon>
        <taxon>Nematoda</taxon>
        <taxon>Chromadorea</taxon>
        <taxon>Rhabditida</taxon>
        <taxon>Rhabditina</taxon>
        <taxon>Rhabditomorpha</taxon>
        <taxon>Rhabditoidea</taxon>
        <taxon>Rhabditidae</taxon>
        <taxon>Peloderinae</taxon>
        <taxon>Caenorhabditis</taxon>
    </lineage>
</organism>